<proteinExistence type="predicted"/>
<keyword evidence="2" id="KW-1185">Reference proteome</keyword>
<name>A0A7W6G6N0_9SPHN</name>
<organism evidence="1 2">
    <name type="scientific">Novosphingobium sediminicola</name>
    <dbReference type="NCBI Taxonomy" id="563162"/>
    <lineage>
        <taxon>Bacteria</taxon>
        <taxon>Pseudomonadati</taxon>
        <taxon>Pseudomonadota</taxon>
        <taxon>Alphaproteobacteria</taxon>
        <taxon>Sphingomonadales</taxon>
        <taxon>Sphingomonadaceae</taxon>
        <taxon>Novosphingobium</taxon>
    </lineage>
</organism>
<protein>
    <recommendedName>
        <fullName evidence="3">DUF1983 domain-containing protein</fullName>
    </recommendedName>
</protein>
<gene>
    <name evidence="1" type="ORF">GGR38_002885</name>
</gene>
<evidence type="ECO:0000313" key="2">
    <source>
        <dbReference type="Proteomes" id="UP000548867"/>
    </source>
</evidence>
<dbReference type="Proteomes" id="UP000548867">
    <property type="component" value="Unassembled WGS sequence"/>
</dbReference>
<dbReference type="EMBL" id="JACIDX010000010">
    <property type="protein sequence ID" value="MBB3955929.1"/>
    <property type="molecule type" value="Genomic_DNA"/>
</dbReference>
<accession>A0A7W6G6N0</accession>
<dbReference type="RefSeq" id="WP_183626632.1">
    <property type="nucleotide sequence ID" value="NZ_JACIDX010000010.1"/>
</dbReference>
<evidence type="ECO:0008006" key="3">
    <source>
        <dbReference type="Google" id="ProtNLM"/>
    </source>
</evidence>
<dbReference type="PANTHER" id="PTHR36251">
    <property type="entry name" value="FELS-1 PROPHAGE HOST SPECIFICITY PROTEIN-RELATED"/>
    <property type="match status" value="1"/>
</dbReference>
<dbReference type="AlphaFoldDB" id="A0A7W6G6N0"/>
<comment type="caution">
    <text evidence="1">The sequence shown here is derived from an EMBL/GenBank/DDBJ whole genome shotgun (WGS) entry which is preliminary data.</text>
</comment>
<dbReference type="PANTHER" id="PTHR36251:SF2">
    <property type="entry name" value="GIFSY-2 PROPHAGE HOST SPECIFICITY PROTEIN J, PHAGE LAMBDA"/>
    <property type="match status" value="1"/>
</dbReference>
<evidence type="ECO:0000313" key="1">
    <source>
        <dbReference type="EMBL" id="MBB3955929.1"/>
    </source>
</evidence>
<dbReference type="InterPro" id="IPR053171">
    <property type="entry name" value="Viral_Tip_Attach_Protein"/>
</dbReference>
<reference evidence="1 2" key="1">
    <citation type="submission" date="2020-08" db="EMBL/GenBank/DDBJ databases">
        <title>Genomic Encyclopedia of Type Strains, Phase IV (KMG-IV): sequencing the most valuable type-strain genomes for metagenomic binning, comparative biology and taxonomic classification.</title>
        <authorList>
            <person name="Goeker M."/>
        </authorList>
    </citation>
    <scope>NUCLEOTIDE SEQUENCE [LARGE SCALE GENOMIC DNA]</scope>
    <source>
        <strain evidence="1 2">DSM 27057</strain>
    </source>
</reference>
<sequence>MPIGTTNAISGPYYGDGVVVAFPFDFQVLTGDQVSVYVDGVEQDRAAFSVALAGPSPSTGTVLFAVAPPAGAAIRPVLAPSFTQDIEFADGAAWLADPVNRGYDQAALRDQALARDLRHALRLPMGDEAAVLPPADRRKGYYLGFDPATGAPALRSSSDPLSLTALGVPAGAINMGAFDGNLLSDDLTGKQVMQILASALESKDFDLVSIINDKNEIVTASIANEAIVRANAISALAAQISSISTSLGENASAIHSEVIARADAISALASQVSNFSASIGANAAAISAETTARTDAVASVAAQISSLNTNYNGLTATVSGNYTALSNAIAAQAATISSVQAQANGLSATVTAQASAIANLGSADAYWRVTAVSGDNRASIELRASAGYAGFDITGNVRISGSLLIAGSVRADNIETDGITAMQQAYNGGTFYGGAPWTEYVWNQDLGSSEPVYHPGTYNIVISYNVEMSMAGDILALAVAKQSYSGSPVEWQCTIYIDGVGVFTTGGVTASDSVSLMGRLSVGPGTHNVQFAWWSGGPTLRITPGGASLMTLRRYR</sequence>